<dbReference type="PANTHER" id="PTHR35936">
    <property type="entry name" value="MEMBRANE-BOUND LYTIC MUREIN TRANSGLYCOSYLASE F"/>
    <property type="match status" value="1"/>
</dbReference>
<organism evidence="4 5">
    <name type="scientific">Limimonas halophila</name>
    <dbReference type="NCBI Taxonomy" id="1082479"/>
    <lineage>
        <taxon>Bacteria</taxon>
        <taxon>Pseudomonadati</taxon>
        <taxon>Pseudomonadota</taxon>
        <taxon>Alphaproteobacteria</taxon>
        <taxon>Rhodospirillales</taxon>
        <taxon>Rhodovibrionaceae</taxon>
        <taxon>Limimonas</taxon>
    </lineage>
</organism>
<evidence type="ECO:0000256" key="1">
    <source>
        <dbReference type="ARBA" id="ARBA00022729"/>
    </source>
</evidence>
<dbReference type="Gene3D" id="3.40.190.10">
    <property type="entry name" value="Periplasmic binding protein-like II"/>
    <property type="match status" value="2"/>
</dbReference>
<keyword evidence="5" id="KW-1185">Reference proteome</keyword>
<evidence type="ECO:0000313" key="5">
    <source>
        <dbReference type="Proteomes" id="UP000199415"/>
    </source>
</evidence>
<evidence type="ECO:0000313" key="4">
    <source>
        <dbReference type="EMBL" id="SDF57211.1"/>
    </source>
</evidence>
<dbReference type="EMBL" id="FNCE01000001">
    <property type="protein sequence ID" value="SDF57211.1"/>
    <property type="molecule type" value="Genomic_DNA"/>
</dbReference>
<feature type="chain" id="PRO_5011706887" evidence="2">
    <location>
        <begin position="25"/>
        <end position="250"/>
    </location>
</feature>
<accession>A0A1G7M676</accession>
<protein>
    <submittedName>
        <fullName evidence="4">Amino acid ABC transporter substrate-binding protein, PAAT family</fullName>
    </submittedName>
</protein>
<dbReference type="Pfam" id="PF00497">
    <property type="entry name" value="SBP_bac_3"/>
    <property type="match status" value="1"/>
</dbReference>
<reference evidence="4 5" key="1">
    <citation type="submission" date="2016-10" db="EMBL/GenBank/DDBJ databases">
        <authorList>
            <person name="de Groot N.N."/>
        </authorList>
    </citation>
    <scope>NUCLEOTIDE SEQUENCE [LARGE SCALE GENOMIC DNA]</scope>
    <source>
        <strain evidence="4 5">DSM 25584</strain>
    </source>
</reference>
<evidence type="ECO:0000259" key="3">
    <source>
        <dbReference type="SMART" id="SM00062"/>
    </source>
</evidence>
<name>A0A1G7M676_9PROT</name>
<dbReference type="InterPro" id="IPR001638">
    <property type="entry name" value="Solute-binding_3/MltF_N"/>
</dbReference>
<gene>
    <name evidence="4" type="ORF">SAMN05216241_101495</name>
</gene>
<dbReference type="STRING" id="1082479.SAMN05216241_101495"/>
<feature type="signal peptide" evidence="2">
    <location>
        <begin position="1"/>
        <end position="24"/>
    </location>
</feature>
<proteinExistence type="predicted"/>
<feature type="domain" description="Solute-binding protein family 3/N-terminal" evidence="3">
    <location>
        <begin position="27"/>
        <end position="249"/>
    </location>
</feature>
<dbReference type="RefSeq" id="WP_090018509.1">
    <property type="nucleotide sequence ID" value="NZ_FNCE01000001.1"/>
</dbReference>
<sequence>MFGRARLVIGVTAAALAMPSVAAANEEITVASLTSWPPFSGKELPNKGFSNDVAKTVLERAGYDVTVKLMPWSRAKKMTERGKFEVLTSVWHNEKRAKTLAFTDAIARNELVFISRKGSGFTYTGLDSLKGMTVGTVRGYDYQDAFLDTDHFQREAAESFKTNLKKLAAGRIDAAVGDRLIGKYLVSNKLSSLKGELAYSDKALSSKKLYVTVSRKAENTEQLVSDFNAALKAIRADGTYTEIQARHGLQ</sequence>
<dbReference type="SUPFAM" id="SSF53850">
    <property type="entry name" value="Periplasmic binding protein-like II"/>
    <property type="match status" value="1"/>
</dbReference>
<dbReference type="OrthoDB" id="9768183at2"/>
<dbReference type="SMART" id="SM00062">
    <property type="entry name" value="PBPb"/>
    <property type="match status" value="1"/>
</dbReference>
<dbReference type="Proteomes" id="UP000199415">
    <property type="component" value="Unassembled WGS sequence"/>
</dbReference>
<dbReference type="AlphaFoldDB" id="A0A1G7M676"/>
<dbReference type="PANTHER" id="PTHR35936:SF25">
    <property type="entry name" value="ABC TRANSPORTER SUBSTRATE-BINDING PROTEIN"/>
    <property type="match status" value="1"/>
</dbReference>
<evidence type="ECO:0000256" key="2">
    <source>
        <dbReference type="SAM" id="SignalP"/>
    </source>
</evidence>
<keyword evidence="1 2" id="KW-0732">Signal</keyword>